<dbReference type="InterPro" id="IPR036390">
    <property type="entry name" value="WH_DNA-bd_sf"/>
</dbReference>
<dbReference type="PANTHER" id="PTHR30136:SF24">
    <property type="entry name" value="HTH-TYPE TRANSCRIPTIONAL REPRESSOR ALLR"/>
    <property type="match status" value="1"/>
</dbReference>
<dbReference type="GO" id="GO:0003700">
    <property type="term" value="F:DNA-binding transcription factor activity"/>
    <property type="evidence" value="ECO:0007669"/>
    <property type="project" value="TreeGrafter"/>
</dbReference>
<dbReference type="Gene3D" id="1.10.10.10">
    <property type="entry name" value="Winged helix-like DNA-binding domain superfamily/Winged helix DNA-binding domain"/>
    <property type="match status" value="1"/>
</dbReference>
<dbReference type="InterPro" id="IPR014757">
    <property type="entry name" value="Tscrpt_reg_IclR_C"/>
</dbReference>
<evidence type="ECO:0000259" key="5">
    <source>
        <dbReference type="PROSITE" id="PS51078"/>
    </source>
</evidence>
<evidence type="ECO:0000256" key="2">
    <source>
        <dbReference type="ARBA" id="ARBA00023125"/>
    </source>
</evidence>
<dbReference type="InterPro" id="IPR036388">
    <property type="entry name" value="WH-like_DNA-bd_sf"/>
</dbReference>
<reference evidence="6" key="1">
    <citation type="submission" date="2021-01" db="EMBL/GenBank/DDBJ databases">
        <title>Whole genome shotgun sequence of Rhizocola hellebori NBRC 109834.</title>
        <authorList>
            <person name="Komaki H."/>
            <person name="Tamura T."/>
        </authorList>
    </citation>
    <scope>NUCLEOTIDE SEQUENCE</scope>
    <source>
        <strain evidence="6">NBRC 109834</strain>
    </source>
</reference>
<feature type="domain" description="HTH iclR-type" evidence="4">
    <location>
        <begin position="8"/>
        <end position="66"/>
    </location>
</feature>
<keyword evidence="1" id="KW-0805">Transcription regulation</keyword>
<dbReference type="PANTHER" id="PTHR30136">
    <property type="entry name" value="HELIX-TURN-HELIX TRANSCRIPTIONAL REGULATOR, ICLR FAMILY"/>
    <property type="match status" value="1"/>
</dbReference>
<sequence length="251" mass="26628">MTANGSAGNAIEKALSVLEALADHERITDLAETTGLPKSTVHRILQSLVGHGFATSDGNGGYLPGPRALTLSGKIMHRLDPARLASPALNALRDRTGYTVHLALRNGDEAVYVEKLTGHKPYEMPSRIGQSLLLHSTAIGKAILAALSDEEVAAICRRTGMPRRSPHTMTSPTDLIAHLAEIRHHGYAIDDEEDVEGLRCIGAAVTGNHGQVVGAVSISTLVHELPPRETRLMGTEVLTTAREISLALGAP</sequence>
<dbReference type="InterPro" id="IPR050707">
    <property type="entry name" value="HTH_MetabolicPath_Reg"/>
</dbReference>
<dbReference type="Pfam" id="PF09339">
    <property type="entry name" value="HTH_IclR"/>
    <property type="match status" value="1"/>
</dbReference>
<evidence type="ECO:0000256" key="3">
    <source>
        <dbReference type="ARBA" id="ARBA00023163"/>
    </source>
</evidence>
<evidence type="ECO:0000313" key="7">
    <source>
        <dbReference type="Proteomes" id="UP000612899"/>
    </source>
</evidence>
<dbReference type="InterPro" id="IPR029016">
    <property type="entry name" value="GAF-like_dom_sf"/>
</dbReference>
<accession>A0A8J3QIX4</accession>
<dbReference type="GO" id="GO:0003677">
    <property type="term" value="F:DNA binding"/>
    <property type="evidence" value="ECO:0007669"/>
    <property type="project" value="UniProtKB-KW"/>
</dbReference>
<dbReference type="AlphaFoldDB" id="A0A8J3QIX4"/>
<keyword evidence="2" id="KW-0238">DNA-binding</keyword>
<keyword evidence="7" id="KW-1185">Reference proteome</keyword>
<proteinExistence type="predicted"/>
<organism evidence="6 7">
    <name type="scientific">Rhizocola hellebori</name>
    <dbReference type="NCBI Taxonomy" id="1392758"/>
    <lineage>
        <taxon>Bacteria</taxon>
        <taxon>Bacillati</taxon>
        <taxon>Actinomycetota</taxon>
        <taxon>Actinomycetes</taxon>
        <taxon>Micromonosporales</taxon>
        <taxon>Micromonosporaceae</taxon>
        <taxon>Rhizocola</taxon>
    </lineage>
</organism>
<evidence type="ECO:0000256" key="1">
    <source>
        <dbReference type="ARBA" id="ARBA00023015"/>
    </source>
</evidence>
<dbReference type="EMBL" id="BONY01000098">
    <property type="protein sequence ID" value="GIH10535.1"/>
    <property type="molecule type" value="Genomic_DNA"/>
</dbReference>
<name>A0A8J3QIX4_9ACTN</name>
<dbReference type="Pfam" id="PF01614">
    <property type="entry name" value="IclR_C"/>
    <property type="match status" value="1"/>
</dbReference>
<dbReference type="SUPFAM" id="SSF55781">
    <property type="entry name" value="GAF domain-like"/>
    <property type="match status" value="1"/>
</dbReference>
<dbReference type="Proteomes" id="UP000612899">
    <property type="component" value="Unassembled WGS sequence"/>
</dbReference>
<dbReference type="InterPro" id="IPR005471">
    <property type="entry name" value="Tscrpt_reg_IclR_N"/>
</dbReference>
<dbReference type="SMART" id="SM00346">
    <property type="entry name" value="HTH_ICLR"/>
    <property type="match status" value="1"/>
</dbReference>
<comment type="caution">
    <text evidence="6">The sequence shown here is derived from an EMBL/GenBank/DDBJ whole genome shotgun (WGS) entry which is preliminary data.</text>
</comment>
<feature type="domain" description="IclR-ED" evidence="5">
    <location>
        <begin position="67"/>
        <end position="250"/>
    </location>
</feature>
<dbReference type="CDD" id="cd00090">
    <property type="entry name" value="HTH_ARSR"/>
    <property type="match status" value="1"/>
</dbReference>
<protein>
    <submittedName>
        <fullName evidence="6">IclR family transcriptional regulator</fullName>
    </submittedName>
</protein>
<evidence type="ECO:0000259" key="4">
    <source>
        <dbReference type="PROSITE" id="PS51077"/>
    </source>
</evidence>
<keyword evidence="3" id="KW-0804">Transcription</keyword>
<dbReference type="Gene3D" id="3.30.450.40">
    <property type="match status" value="1"/>
</dbReference>
<dbReference type="SUPFAM" id="SSF46785">
    <property type="entry name" value="Winged helix' DNA-binding domain"/>
    <property type="match status" value="1"/>
</dbReference>
<dbReference type="InterPro" id="IPR011991">
    <property type="entry name" value="ArsR-like_HTH"/>
</dbReference>
<gene>
    <name evidence="6" type="ORF">Rhe02_86020</name>
</gene>
<dbReference type="PROSITE" id="PS51078">
    <property type="entry name" value="ICLR_ED"/>
    <property type="match status" value="1"/>
</dbReference>
<evidence type="ECO:0000313" key="6">
    <source>
        <dbReference type="EMBL" id="GIH10535.1"/>
    </source>
</evidence>
<dbReference type="RefSeq" id="WP_203914250.1">
    <property type="nucleotide sequence ID" value="NZ_BONY01000098.1"/>
</dbReference>
<dbReference type="GO" id="GO:0045892">
    <property type="term" value="P:negative regulation of DNA-templated transcription"/>
    <property type="evidence" value="ECO:0007669"/>
    <property type="project" value="TreeGrafter"/>
</dbReference>
<dbReference type="PROSITE" id="PS51077">
    <property type="entry name" value="HTH_ICLR"/>
    <property type="match status" value="1"/>
</dbReference>